<keyword evidence="1" id="KW-0812">Transmembrane</keyword>
<name>L7VVT9_9BACT</name>
<keyword evidence="1" id="KW-0472">Membrane</keyword>
<organism evidence="2">
    <name type="scientific">uncultured bacterium A1Q1_fos_1070</name>
    <dbReference type="NCBI Taxonomy" id="1256541"/>
    <lineage>
        <taxon>Bacteria</taxon>
        <taxon>environmental samples</taxon>
    </lineage>
</organism>
<feature type="transmembrane region" description="Helical" evidence="1">
    <location>
        <begin position="174"/>
        <end position="195"/>
    </location>
</feature>
<dbReference type="GO" id="GO:0047793">
    <property type="term" value="F:cycloeucalenol cycloisomerase activity"/>
    <property type="evidence" value="ECO:0007669"/>
    <property type="project" value="InterPro"/>
</dbReference>
<dbReference type="PANTHER" id="PTHR35136:SF1">
    <property type="entry name" value="CYCLOEUCALENOL CYCLOISOMERASE"/>
    <property type="match status" value="1"/>
</dbReference>
<feature type="transmembrane region" description="Helical" evidence="1">
    <location>
        <begin position="141"/>
        <end position="162"/>
    </location>
</feature>
<proteinExistence type="predicted"/>
<evidence type="ECO:0000256" key="1">
    <source>
        <dbReference type="SAM" id="Phobius"/>
    </source>
</evidence>
<feature type="transmembrane region" description="Helical" evidence="1">
    <location>
        <begin position="103"/>
        <end position="121"/>
    </location>
</feature>
<accession>L7VVT9</accession>
<feature type="transmembrane region" description="Helical" evidence="1">
    <location>
        <begin position="36"/>
        <end position="60"/>
    </location>
</feature>
<protein>
    <submittedName>
        <fullName evidence="2">Uncharacterized protein</fullName>
    </submittedName>
</protein>
<feature type="transmembrane region" description="Helical" evidence="1">
    <location>
        <begin position="248"/>
        <end position="266"/>
    </location>
</feature>
<dbReference type="EMBL" id="JX649872">
    <property type="protein sequence ID" value="AGC71426.1"/>
    <property type="molecule type" value="Genomic_DNA"/>
</dbReference>
<evidence type="ECO:0000313" key="2">
    <source>
        <dbReference type="EMBL" id="AGC71426.1"/>
    </source>
</evidence>
<reference evidence="2" key="1">
    <citation type="submission" date="2012-09" db="EMBL/GenBank/DDBJ databases">
        <title>Metagenomic Characterization of a Microbial Community in Wastewater Detects High Levels of Antibiotic Resistance.</title>
        <authorList>
            <person name="Abrams M."/>
            <person name="Caldwell A."/>
            <person name="Vandaei E."/>
            <person name="Lee W."/>
            <person name="Perrott J."/>
            <person name="Khan S.Y."/>
            <person name="Ta J."/>
            <person name="Romero D."/>
            <person name="Nguyen V."/>
            <person name="Pourmand N."/>
            <person name="Ouverney C.C."/>
        </authorList>
    </citation>
    <scope>NUCLEOTIDE SEQUENCE</scope>
</reference>
<feature type="transmembrane region" description="Helical" evidence="1">
    <location>
        <begin position="215"/>
        <end position="236"/>
    </location>
</feature>
<sequence length="273" mass="31154">MAATASACAMVRRMTASIPARFRLTLTPSQRYMERLYLSFSPVWMAIIAYCMLTHCFAQWRDLGHMLLGLALSVPLWIAPLVWTPSEEIGQPLLCRHSTKANLFVALMSFLQCYFGSAMFFDGLGMQYHFPTKIIWNGTPLFLYFVTVSYFSTYYALMRLGLRLALAKRVNPSSLLVWTLIALLSYSMAFGETFFMASESLSAFFSYANRQKALLVGSVCYGTLFLISLPVFLRIDEDSRRPTPTLELFWRTMGANLLILCAYEVYKVLLPLW</sequence>
<feature type="transmembrane region" description="Helical" evidence="1">
    <location>
        <begin position="66"/>
        <end position="83"/>
    </location>
</feature>
<keyword evidence="1" id="KW-1133">Transmembrane helix</keyword>
<dbReference type="AlphaFoldDB" id="L7VVT9"/>
<dbReference type="InterPro" id="IPR020532">
    <property type="entry name" value="Cycloeucalenol_cycloisomerase"/>
</dbReference>
<dbReference type="PANTHER" id="PTHR35136">
    <property type="entry name" value="CYCLOEUCALENOL CYCLOISOMERASE"/>
    <property type="match status" value="1"/>
</dbReference>